<evidence type="ECO:0000259" key="1">
    <source>
        <dbReference type="PROSITE" id="PS52015"/>
    </source>
</evidence>
<feature type="domain" description="TonB C-terminal" evidence="1">
    <location>
        <begin position="1"/>
        <end position="62"/>
    </location>
</feature>
<evidence type="ECO:0000313" key="3">
    <source>
        <dbReference type="Proteomes" id="UP001144372"/>
    </source>
</evidence>
<sequence>MVLQLTIDENGCFVHVEVVTRAGSRFDEEALLAVKSSTFKPARLNGRPVFCKTGLPMLFQLK</sequence>
<name>A0A9W6L8V5_9BACT</name>
<reference evidence="2" key="1">
    <citation type="submission" date="2022-12" db="EMBL/GenBank/DDBJ databases">
        <title>Reference genome sequencing for broad-spectrum identification of bacterial and archaeal isolates by mass spectrometry.</title>
        <authorList>
            <person name="Sekiguchi Y."/>
            <person name="Tourlousse D.M."/>
        </authorList>
    </citation>
    <scope>NUCLEOTIDE SEQUENCE</scope>
    <source>
        <strain evidence="2">ASRB1</strain>
    </source>
</reference>
<dbReference type="Proteomes" id="UP001144372">
    <property type="component" value="Unassembled WGS sequence"/>
</dbReference>
<accession>A0A9W6L8V5</accession>
<keyword evidence="3" id="KW-1185">Reference proteome</keyword>
<dbReference type="GO" id="GO:0055085">
    <property type="term" value="P:transmembrane transport"/>
    <property type="evidence" value="ECO:0007669"/>
    <property type="project" value="InterPro"/>
</dbReference>
<dbReference type="PROSITE" id="PS52015">
    <property type="entry name" value="TONB_CTD"/>
    <property type="match status" value="1"/>
</dbReference>
<dbReference type="Pfam" id="PF03544">
    <property type="entry name" value="TonB_C"/>
    <property type="match status" value="1"/>
</dbReference>
<proteinExistence type="predicted"/>
<dbReference type="SUPFAM" id="SSF74653">
    <property type="entry name" value="TolA/TonB C-terminal domain"/>
    <property type="match status" value="1"/>
</dbReference>
<dbReference type="Gene3D" id="3.30.1150.10">
    <property type="match status" value="1"/>
</dbReference>
<dbReference type="EMBL" id="BSDR01000001">
    <property type="protein sequence ID" value="GLI35084.1"/>
    <property type="molecule type" value="Genomic_DNA"/>
</dbReference>
<evidence type="ECO:0000313" key="2">
    <source>
        <dbReference type="EMBL" id="GLI35084.1"/>
    </source>
</evidence>
<gene>
    <name evidence="2" type="ORF">DAMNIGENAA_25170</name>
</gene>
<protein>
    <recommendedName>
        <fullName evidence="1">TonB C-terminal domain-containing protein</fullName>
    </recommendedName>
</protein>
<dbReference type="InterPro" id="IPR037682">
    <property type="entry name" value="TonB_C"/>
</dbReference>
<dbReference type="AlphaFoldDB" id="A0A9W6L8V5"/>
<organism evidence="2 3">
    <name type="scientific">Desulforhabdus amnigena</name>
    <dbReference type="NCBI Taxonomy" id="40218"/>
    <lineage>
        <taxon>Bacteria</taxon>
        <taxon>Pseudomonadati</taxon>
        <taxon>Thermodesulfobacteriota</taxon>
        <taxon>Syntrophobacteria</taxon>
        <taxon>Syntrophobacterales</taxon>
        <taxon>Syntrophobacteraceae</taxon>
        <taxon>Desulforhabdus</taxon>
    </lineage>
</organism>
<comment type="caution">
    <text evidence="2">The sequence shown here is derived from an EMBL/GenBank/DDBJ whole genome shotgun (WGS) entry which is preliminary data.</text>
</comment>